<dbReference type="EMBL" id="GL890952">
    <property type="protein sequence ID" value="EGJ30566.1"/>
    <property type="molecule type" value="Genomic_DNA"/>
</dbReference>
<evidence type="ECO:0000313" key="1">
    <source>
        <dbReference type="EMBL" id="EGJ30566.1"/>
    </source>
</evidence>
<dbReference type="HOGENOM" id="CLU_2974467_0_0_3"/>
<evidence type="ECO:0000313" key="2">
    <source>
        <dbReference type="Proteomes" id="UP000003959"/>
    </source>
</evidence>
<dbReference type="AlphaFoldDB" id="F4XXZ7"/>
<name>F4XXZ7_9CYAN</name>
<organism evidence="1 2">
    <name type="scientific">Moorena producens 3L</name>
    <dbReference type="NCBI Taxonomy" id="489825"/>
    <lineage>
        <taxon>Bacteria</taxon>
        <taxon>Bacillati</taxon>
        <taxon>Cyanobacteriota</taxon>
        <taxon>Cyanophyceae</taxon>
        <taxon>Coleofasciculales</taxon>
        <taxon>Coleofasciculaceae</taxon>
        <taxon>Moorena</taxon>
    </lineage>
</organism>
<proteinExistence type="predicted"/>
<sequence>MLIAESIMAQLQSDIPYYTCAVGESNQPMLQFVDRRLKPYLTSLTEAYRSSKKLGSRE</sequence>
<reference evidence="2" key="1">
    <citation type="journal article" date="2011" name="Proc. Natl. Acad. Sci. U.S.A.">
        <title>Genomic insights into the physiology and ecology of the marine filamentous cyanobacterium Lyngbya majuscula.</title>
        <authorList>
            <person name="Jones A.C."/>
            <person name="Monroe E.A."/>
            <person name="Podell S."/>
            <person name="Hess W.R."/>
            <person name="Klages S."/>
            <person name="Esquenazi E."/>
            <person name="Niessen S."/>
            <person name="Hoover H."/>
            <person name="Rothmann M."/>
            <person name="Lasken R.S."/>
            <person name="Yates J.R.III."/>
            <person name="Reinhardt R."/>
            <person name="Kube M."/>
            <person name="Burkart M.D."/>
            <person name="Allen E.E."/>
            <person name="Dorrestein P.C."/>
            <person name="Gerwick W.H."/>
            <person name="Gerwick L."/>
        </authorList>
    </citation>
    <scope>NUCLEOTIDE SEQUENCE [LARGE SCALE GENOMIC DNA]</scope>
    <source>
        <strain evidence="2">3L</strain>
    </source>
</reference>
<keyword evidence="2" id="KW-1185">Reference proteome</keyword>
<dbReference type="Proteomes" id="UP000003959">
    <property type="component" value="Unassembled WGS sequence"/>
</dbReference>
<accession>F4XXZ7</accession>
<protein>
    <submittedName>
        <fullName evidence="1">Uncharacterized protein</fullName>
    </submittedName>
</protein>
<gene>
    <name evidence="1" type="ORF">LYNGBM3L_49450</name>
</gene>